<proteinExistence type="predicted"/>
<dbReference type="AlphaFoldDB" id="A0A3R5YX32"/>
<dbReference type="Gene3D" id="1.10.357.10">
    <property type="entry name" value="Tetracycline Repressor, domain 2"/>
    <property type="match status" value="1"/>
</dbReference>
<gene>
    <name evidence="6" type="ORF">EQP59_09555</name>
</gene>
<protein>
    <submittedName>
        <fullName evidence="6">TetR/AcrR family transcriptional regulator</fullName>
    </submittedName>
</protein>
<feature type="DNA-binding region" description="H-T-H motif" evidence="4">
    <location>
        <begin position="22"/>
        <end position="41"/>
    </location>
</feature>
<dbReference type="InterPro" id="IPR009057">
    <property type="entry name" value="Homeodomain-like_sf"/>
</dbReference>
<evidence type="ECO:0000256" key="1">
    <source>
        <dbReference type="ARBA" id="ARBA00023015"/>
    </source>
</evidence>
<keyword evidence="2 4" id="KW-0238">DNA-binding</keyword>
<keyword evidence="3" id="KW-0804">Transcription</keyword>
<accession>A0A3R5YX32</accession>
<dbReference type="RefSeq" id="WP_128501984.1">
    <property type="nucleotide sequence ID" value="NZ_CP035107.1"/>
</dbReference>
<reference evidence="6 7" key="1">
    <citation type="submission" date="2019-01" db="EMBL/GenBank/DDBJ databases">
        <title>Whole Genome of Ornithobacterium rhinotracheale FARPER-174b.</title>
        <authorList>
            <person name="Tataje-Lavanda L.A."/>
            <person name="Montalvan A."/>
            <person name="Montesinos R."/>
            <person name="Zimic M."/>
            <person name="Fernandez-Sanchez M."/>
            <person name="Fernandez-Diaz M."/>
        </authorList>
    </citation>
    <scope>NUCLEOTIDE SEQUENCE [LARGE SCALE GENOMIC DNA]</scope>
    <source>
        <strain evidence="6 7">FARPER-174b</strain>
    </source>
</reference>
<evidence type="ECO:0000259" key="5">
    <source>
        <dbReference type="PROSITE" id="PS50977"/>
    </source>
</evidence>
<dbReference type="EMBL" id="CP035107">
    <property type="protein sequence ID" value="QAR31567.1"/>
    <property type="molecule type" value="Genomic_DNA"/>
</dbReference>
<evidence type="ECO:0000256" key="3">
    <source>
        <dbReference type="ARBA" id="ARBA00023163"/>
    </source>
</evidence>
<dbReference type="Proteomes" id="UP000287701">
    <property type="component" value="Chromosome"/>
</dbReference>
<dbReference type="SUPFAM" id="SSF46689">
    <property type="entry name" value="Homeodomain-like"/>
    <property type="match status" value="1"/>
</dbReference>
<dbReference type="OrthoDB" id="881297at2"/>
<evidence type="ECO:0000256" key="4">
    <source>
        <dbReference type="PROSITE-ProRule" id="PRU00335"/>
    </source>
</evidence>
<name>A0A3R5YX32_ORNRH</name>
<dbReference type="PRINTS" id="PR00455">
    <property type="entry name" value="HTHTETR"/>
</dbReference>
<dbReference type="Pfam" id="PF00440">
    <property type="entry name" value="TetR_N"/>
    <property type="match status" value="1"/>
</dbReference>
<dbReference type="InterPro" id="IPR050109">
    <property type="entry name" value="HTH-type_TetR-like_transc_reg"/>
</dbReference>
<evidence type="ECO:0000313" key="6">
    <source>
        <dbReference type="EMBL" id="QAR31567.1"/>
    </source>
</evidence>
<evidence type="ECO:0000313" key="7">
    <source>
        <dbReference type="Proteomes" id="UP000287701"/>
    </source>
</evidence>
<sequence length="201" mass="24008">MKEKVLSKAKELFRQFGYKTVTMDEVARQLGVSKKTLYELYASKDELVGAVVESLQEDIAQEIAQSIDERYNAIEQMYATQRQLQRALGVLHSSKLNWELQRYYPKACQAQDTRAKEQMKKYLYQNIQQGIAEELYRPELDMQFLFYFFWGITRNEWNDMVYPAHKFSYEEIDRYHIEYFVRIMATPKGFAVLDKIMKEEN</sequence>
<feature type="domain" description="HTH tetR-type" evidence="5">
    <location>
        <begin position="1"/>
        <end position="59"/>
    </location>
</feature>
<dbReference type="PANTHER" id="PTHR30055:SF234">
    <property type="entry name" value="HTH-TYPE TRANSCRIPTIONAL REGULATOR BETI"/>
    <property type="match status" value="1"/>
</dbReference>
<dbReference type="PANTHER" id="PTHR30055">
    <property type="entry name" value="HTH-TYPE TRANSCRIPTIONAL REGULATOR RUTR"/>
    <property type="match status" value="1"/>
</dbReference>
<evidence type="ECO:0000256" key="2">
    <source>
        <dbReference type="ARBA" id="ARBA00023125"/>
    </source>
</evidence>
<dbReference type="Gene3D" id="1.10.10.60">
    <property type="entry name" value="Homeodomain-like"/>
    <property type="match status" value="1"/>
</dbReference>
<organism evidence="6 7">
    <name type="scientific">Ornithobacterium rhinotracheale</name>
    <dbReference type="NCBI Taxonomy" id="28251"/>
    <lineage>
        <taxon>Bacteria</taxon>
        <taxon>Pseudomonadati</taxon>
        <taxon>Bacteroidota</taxon>
        <taxon>Flavobacteriia</taxon>
        <taxon>Flavobacteriales</taxon>
        <taxon>Weeksellaceae</taxon>
        <taxon>Ornithobacterium</taxon>
    </lineage>
</organism>
<dbReference type="PROSITE" id="PS50977">
    <property type="entry name" value="HTH_TETR_2"/>
    <property type="match status" value="1"/>
</dbReference>
<dbReference type="InterPro" id="IPR001647">
    <property type="entry name" value="HTH_TetR"/>
</dbReference>
<dbReference type="GO" id="GO:0000976">
    <property type="term" value="F:transcription cis-regulatory region binding"/>
    <property type="evidence" value="ECO:0007669"/>
    <property type="project" value="TreeGrafter"/>
</dbReference>
<keyword evidence="1" id="KW-0805">Transcription regulation</keyword>
<dbReference type="GO" id="GO:0003700">
    <property type="term" value="F:DNA-binding transcription factor activity"/>
    <property type="evidence" value="ECO:0007669"/>
    <property type="project" value="TreeGrafter"/>
</dbReference>